<name>A0A378PQ18_9GAMM</name>
<proteinExistence type="predicted"/>
<evidence type="ECO:0000313" key="2">
    <source>
        <dbReference type="EMBL" id="STY87019.1"/>
    </source>
</evidence>
<feature type="compositionally biased region" description="Basic residues" evidence="1">
    <location>
        <begin position="90"/>
        <end position="101"/>
    </location>
</feature>
<dbReference type="Proteomes" id="UP000255102">
    <property type="component" value="Unassembled WGS sequence"/>
</dbReference>
<organism evidence="2 3">
    <name type="scientific">Moraxella ovis</name>
    <dbReference type="NCBI Taxonomy" id="29433"/>
    <lineage>
        <taxon>Bacteria</taxon>
        <taxon>Pseudomonadati</taxon>
        <taxon>Pseudomonadota</taxon>
        <taxon>Gammaproteobacteria</taxon>
        <taxon>Moraxellales</taxon>
        <taxon>Moraxellaceae</taxon>
        <taxon>Moraxella</taxon>
    </lineage>
</organism>
<protein>
    <submittedName>
        <fullName evidence="2">Uncharacterized protein</fullName>
    </submittedName>
</protein>
<feature type="compositionally biased region" description="Basic and acidic residues" evidence="1">
    <location>
        <begin position="40"/>
        <end position="58"/>
    </location>
</feature>
<dbReference type="EMBL" id="UGPW01000001">
    <property type="protein sequence ID" value="STY87019.1"/>
    <property type="molecule type" value="Genomic_DNA"/>
</dbReference>
<evidence type="ECO:0000256" key="1">
    <source>
        <dbReference type="SAM" id="MobiDB-lite"/>
    </source>
</evidence>
<sequence>MFDKADDELIKRLIEEAEAIIEEELQKKLHQENNAVSTKNQEEVTHTDNSDDVRESVPKKSRKRIKKSNDASSESVDGLAAESSDQDLPKRRRGRPRKVVKPKVADDEADSADANLSSSTANKKPIAKSLIKERVDSEMMIKEAILEFVEREDGVLTLQEVGNEDEPMVTIHFSEQVKAMIGKDEIQNVGQNMIHAAIATVMQRQMNSWHAHIYDEQPTHYS</sequence>
<reference evidence="2 3" key="1">
    <citation type="submission" date="2018-06" db="EMBL/GenBank/DDBJ databases">
        <authorList>
            <consortium name="Pathogen Informatics"/>
            <person name="Doyle S."/>
        </authorList>
    </citation>
    <scope>NUCLEOTIDE SEQUENCE [LARGE SCALE GENOMIC DNA]</scope>
    <source>
        <strain evidence="2 3">NCTC11227</strain>
    </source>
</reference>
<dbReference type="RefSeq" id="WP_084260617.1">
    <property type="nucleotide sequence ID" value="NZ_CP011158.1"/>
</dbReference>
<feature type="region of interest" description="Disordered" evidence="1">
    <location>
        <begin position="28"/>
        <end position="124"/>
    </location>
</feature>
<gene>
    <name evidence="2" type="ORF">NCTC11227_01018</name>
</gene>
<dbReference type="AlphaFoldDB" id="A0A378PQ18"/>
<accession>A0A378PQ18</accession>
<evidence type="ECO:0000313" key="3">
    <source>
        <dbReference type="Proteomes" id="UP000255102"/>
    </source>
</evidence>